<proteinExistence type="predicted"/>
<dbReference type="Proteomes" id="UP000053424">
    <property type="component" value="Unassembled WGS sequence"/>
</dbReference>
<evidence type="ECO:0000313" key="2">
    <source>
        <dbReference type="Proteomes" id="UP000053424"/>
    </source>
</evidence>
<organism evidence="1 2">
    <name type="scientific">Hebeloma cylindrosporum</name>
    <dbReference type="NCBI Taxonomy" id="76867"/>
    <lineage>
        <taxon>Eukaryota</taxon>
        <taxon>Fungi</taxon>
        <taxon>Dikarya</taxon>
        <taxon>Basidiomycota</taxon>
        <taxon>Agaricomycotina</taxon>
        <taxon>Agaricomycetes</taxon>
        <taxon>Agaricomycetidae</taxon>
        <taxon>Agaricales</taxon>
        <taxon>Agaricineae</taxon>
        <taxon>Hymenogastraceae</taxon>
        <taxon>Hebeloma</taxon>
    </lineage>
</organism>
<sequence>MVPRAPVVSGRTTYEISTGRDWEVRVFTPNIDSQAIDTPRGAMSKNTSHSNGKSAGYLMFNAAMCGSSTFHRCHRKRYHVSSPDKMWDDIVSS</sequence>
<reference evidence="2" key="2">
    <citation type="submission" date="2015-01" db="EMBL/GenBank/DDBJ databases">
        <title>Evolutionary Origins and Diversification of the Mycorrhizal Mutualists.</title>
        <authorList>
            <consortium name="DOE Joint Genome Institute"/>
            <consortium name="Mycorrhizal Genomics Consortium"/>
            <person name="Kohler A."/>
            <person name="Kuo A."/>
            <person name="Nagy L.G."/>
            <person name="Floudas D."/>
            <person name="Copeland A."/>
            <person name="Barry K.W."/>
            <person name="Cichocki N."/>
            <person name="Veneault-Fourrey C."/>
            <person name="LaButti K."/>
            <person name="Lindquist E.A."/>
            <person name="Lipzen A."/>
            <person name="Lundell T."/>
            <person name="Morin E."/>
            <person name="Murat C."/>
            <person name="Riley R."/>
            <person name="Ohm R."/>
            <person name="Sun H."/>
            <person name="Tunlid A."/>
            <person name="Henrissat B."/>
            <person name="Grigoriev I.V."/>
            <person name="Hibbett D.S."/>
            <person name="Martin F."/>
        </authorList>
    </citation>
    <scope>NUCLEOTIDE SEQUENCE [LARGE SCALE GENOMIC DNA]</scope>
    <source>
        <strain evidence="2">h7</strain>
    </source>
</reference>
<name>A0A0C3CST0_HEBCY</name>
<dbReference type="HOGENOM" id="CLU_2399925_0_0_1"/>
<dbReference type="EMBL" id="KN831770">
    <property type="protein sequence ID" value="KIM46976.1"/>
    <property type="molecule type" value="Genomic_DNA"/>
</dbReference>
<reference evidence="1 2" key="1">
    <citation type="submission" date="2014-04" db="EMBL/GenBank/DDBJ databases">
        <authorList>
            <consortium name="DOE Joint Genome Institute"/>
            <person name="Kuo A."/>
            <person name="Gay G."/>
            <person name="Dore J."/>
            <person name="Kohler A."/>
            <person name="Nagy L.G."/>
            <person name="Floudas D."/>
            <person name="Copeland A."/>
            <person name="Barry K.W."/>
            <person name="Cichocki N."/>
            <person name="Veneault-Fourrey C."/>
            <person name="LaButti K."/>
            <person name="Lindquist E.A."/>
            <person name="Lipzen A."/>
            <person name="Lundell T."/>
            <person name="Morin E."/>
            <person name="Murat C."/>
            <person name="Sun H."/>
            <person name="Tunlid A."/>
            <person name="Henrissat B."/>
            <person name="Grigoriev I.V."/>
            <person name="Hibbett D.S."/>
            <person name="Martin F."/>
            <person name="Nordberg H.P."/>
            <person name="Cantor M.N."/>
            <person name="Hua S.X."/>
        </authorList>
    </citation>
    <scope>NUCLEOTIDE SEQUENCE [LARGE SCALE GENOMIC DNA]</scope>
    <source>
        <strain evidence="2">h7</strain>
    </source>
</reference>
<dbReference type="AlphaFoldDB" id="A0A0C3CST0"/>
<accession>A0A0C3CST0</accession>
<keyword evidence="2" id="KW-1185">Reference proteome</keyword>
<evidence type="ECO:0000313" key="1">
    <source>
        <dbReference type="EMBL" id="KIM46976.1"/>
    </source>
</evidence>
<protein>
    <submittedName>
        <fullName evidence="1">Uncharacterized protein</fullName>
    </submittedName>
</protein>
<gene>
    <name evidence="1" type="ORF">M413DRAFT_440531</name>
</gene>